<evidence type="ECO:0000256" key="2">
    <source>
        <dbReference type="ARBA" id="ARBA00022692"/>
    </source>
</evidence>
<sequence>MDFENALQNVLQNIGLYHWLYFLMAVSIQIFWNPHVTILAFIGDPPGFSCLDNKGAKVETCDKQCKKYIYGEEFTSIATEWDLVCDEKYKVNFAQEVLMFGFLVGVVVLGNGSDKLGRLRTTLMCLYVLIATQLFMLICKNFFQFALSRFVLGFCIGGGSLTTYVIISENILPHQRALAGTFSNITFALGNVALATMAYFIRDWRMLSLAIAITNIPYILMACIMPESPRWLSSKGRISEAEDVLYHFGKLSNPNFSRKSVSLTTGQEKKSAGGGIFDAFKTPELRRRTLSLMVAWFTCSFVYYGLTMNSSSQGSNRYVSFALSGLVEIPAHLLCTVTLNRVGRKRTLFFALLTGGLCCLFVDFTSPDATGIFSPLALSLAGKMGISMAFNAIYLFSLELLPTVIRNGAMGMCSMAARIGGIAAPMLSTFGDTITFMGFGMTGIISGLLMLSLPETLGKPLPETIEDVENSRGNKKGMESSLPLATF</sequence>
<protein>
    <submittedName>
        <fullName evidence="7">Solute carrier family 22 member 15-like</fullName>
    </submittedName>
</protein>
<feature type="transmembrane region" description="Helical" evidence="5">
    <location>
        <begin position="20"/>
        <end position="42"/>
    </location>
</feature>
<feature type="transmembrane region" description="Helical" evidence="5">
    <location>
        <begin position="318"/>
        <end position="340"/>
    </location>
</feature>
<evidence type="ECO:0000313" key="7">
    <source>
        <dbReference type="EMBL" id="KAJ8031147.1"/>
    </source>
</evidence>
<evidence type="ECO:0000256" key="1">
    <source>
        <dbReference type="ARBA" id="ARBA00004141"/>
    </source>
</evidence>
<dbReference type="Gene3D" id="1.20.1250.20">
    <property type="entry name" value="MFS general substrate transporter like domains"/>
    <property type="match status" value="1"/>
</dbReference>
<comment type="subcellular location">
    <subcellularLocation>
        <location evidence="1">Membrane</location>
        <topology evidence="1">Multi-pass membrane protein</topology>
    </subcellularLocation>
</comment>
<evidence type="ECO:0000256" key="3">
    <source>
        <dbReference type="ARBA" id="ARBA00022989"/>
    </source>
</evidence>
<feature type="domain" description="Major facilitator superfamily (MFS) profile" evidence="6">
    <location>
        <begin position="13"/>
        <end position="458"/>
    </location>
</feature>
<dbReference type="AlphaFoldDB" id="A0A9Q1BQV3"/>
<accession>A0A9Q1BQV3</accession>
<dbReference type="SUPFAM" id="SSF103473">
    <property type="entry name" value="MFS general substrate transporter"/>
    <property type="match status" value="1"/>
</dbReference>
<dbReference type="GO" id="GO:0022857">
    <property type="term" value="F:transmembrane transporter activity"/>
    <property type="evidence" value="ECO:0007669"/>
    <property type="project" value="InterPro"/>
</dbReference>
<feature type="transmembrane region" description="Helical" evidence="5">
    <location>
        <begin position="372"/>
        <end position="396"/>
    </location>
</feature>
<evidence type="ECO:0000256" key="4">
    <source>
        <dbReference type="ARBA" id="ARBA00023136"/>
    </source>
</evidence>
<proteinExistence type="predicted"/>
<feature type="transmembrane region" description="Helical" evidence="5">
    <location>
        <begin position="124"/>
        <end position="143"/>
    </location>
</feature>
<evidence type="ECO:0000256" key="5">
    <source>
        <dbReference type="SAM" id="Phobius"/>
    </source>
</evidence>
<organism evidence="7 8">
    <name type="scientific">Holothuria leucospilota</name>
    <name type="common">Black long sea cucumber</name>
    <name type="synonym">Mertensiothuria leucospilota</name>
    <dbReference type="NCBI Taxonomy" id="206669"/>
    <lineage>
        <taxon>Eukaryota</taxon>
        <taxon>Metazoa</taxon>
        <taxon>Echinodermata</taxon>
        <taxon>Eleutherozoa</taxon>
        <taxon>Echinozoa</taxon>
        <taxon>Holothuroidea</taxon>
        <taxon>Aspidochirotacea</taxon>
        <taxon>Aspidochirotida</taxon>
        <taxon>Holothuriidae</taxon>
        <taxon>Holothuria</taxon>
    </lineage>
</organism>
<reference evidence="7" key="1">
    <citation type="submission" date="2021-10" db="EMBL/GenBank/DDBJ databases">
        <title>Tropical sea cucumber genome reveals ecological adaptation and Cuvierian tubules defense mechanism.</title>
        <authorList>
            <person name="Chen T."/>
        </authorList>
    </citation>
    <scope>NUCLEOTIDE SEQUENCE</scope>
    <source>
        <strain evidence="7">Nanhai2018</strain>
        <tissue evidence="7">Muscle</tissue>
    </source>
</reference>
<feature type="transmembrane region" description="Helical" evidence="5">
    <location>
        <begin position="347"/>
        <end position="366"/>
    </location>
</feature>
<dbReference type="InterPro" id="IPR020846">
    <property type="entry name" value="MFS_dom"/>
</dbReference>
<feature type="transmembrane region" description="Helical" evidence="5">
    <location>
        <begin position="207"/>
        <end position="225"/>
    </location>
</feature>
<gene>
    <name evidence="7" type="ORF">HOLleu_27786</name>
</gene>
<feature type="transmembrane region" description="Helical" evidence="5">
    <location>
        <begin position="179"/>
        <end position="201"/>
    </location>
</feature>
<name>A0A9Q1BQV3_HOLLE</name>
<dbReference type="GO" id="GO:0016020">
    <property type="term" value="C:membrane"/>
    <property type="evidence" value="ECO:0007669"/>
    <property type="project" value="UniProtKB-SubCell"/>
</dbReference>
<feature type="transmembrane region" description="Helical" evidence="5">
    <location>
        <begin position="93"/>
        <end position="112"/>
    </location>
</feature>
<keyword evidence="4 5" id="KW-0472">Membrane</keyword>
<dbReference type="CDD" id="cd17317">
    <property type="entry name" value="MFS_SLC22"/>
    <property type="match status" value="1"/>
</dbReference>
<dbReference type="OrthoDB" id="5296287at2759"/>
<keyword evidence="2 5" id="KW-0812">Transmembrane</keyword>
<feature type="transmembrane region" description="Helical" evidence="5">
    <location>
        <begin position="289"/>
        <end position="306"/>
    </location>
</feature>
<keyword evidence="3 5" id="KW-1133">Transmembrane helix</keyword>
<evidence type="ECO:0000259" key="6">
    <source>
        <dbReference type="PROSITE" id="PS50850"/>
    </source>
</evidence>
<dbReference type="EMBL" id="JAIZAY010000013">
    <property type="protein sequence ID" value="KAJ8031147.1"/>
    <property type="molecule type" value="Genomic_DNA"/>
</dbReference>
<dbReference type="InterPro" id="IPR005828">
    <property type="entry name" value="MFS_sugar_transport-like"/>
</dbReference>
<evidence type="ECO:0000313" key="8">
    <source>
        <dbReference type="Proteomes" id="UP001152320"/>
    </source>
</evidence>
<dbReference type="InterPro" id="IPR005829">
    <property type="entry name" value="Sugar_transporter_CS"/>
</dbReference>
<dbReference type="PROSITE" id="PS00217">
    <property type="entry name" value="SUGAR_TRANSPORT_2"/>
    <property type="match status" value="1"/>
</dbReference>
<dbReference type="PANTHER" id="PTHR24064">
    <property type="entry name" value="SOLUTE CARRIER FAMILY 22 MEMBER"/>
    <property type="match status" value="1"/>
</dbReference>
<keyword evidence="8" id="KW-1185">Reference proteome</keyword>
<dbReference type="InterPro" id="IPR036259">
    <property type="entry name" value="MFS_trans_sf"/>
</dbReference>
<dbReference type="Proteomes" id="UP001152320">
    <property type="component" value="Chromosome 13"/>
</dbReference>
<dbReference type="Pfam" id="PF00083">
    <property type="entry name" value="Sugar_tr"/>
    <property type="match status" value="1"/>
</dbReference>
<dbReference type="PROSITE" id="PS50850">
    <property type="entry name" value="MFS"/>
    <property type="match status" value="1"/>
</dbReference>
<feature type="transmembrane region" description="Helical" evidence="5">
    <location>
        <begin position="149"/>
        <end position="167"/>
    </location>
</feature>
<comment type="caution">
    <text evidence="7">The sequence shown here is derived from an EMBL/GenBank/DDBJ whole genome shotgun (WGS) entry which is preliminary data.</text>
</comment>